<reference evidence="2 3" key="1">
    <citation type="submission" date="2021-06" db="EMBL/GenBank/DDBJ databases">
        <authorList>
            <person name="Palmer J.M."/>
        </authorList>
    </citation>
    <scope>NUCLEOTIDE SEQUENCE [LARGE SCALE GENOMIC DNA]</scope>
    <source>
        <strain evidence="2 3">CL_MEX2019</strain>
        <tissue evidence="2">Muscle</tissue>
    </source>
</reference>
<name>A0ABU7D6D8_9TELE</name>
<protein>
    <submittedName>
        <fullName evidence="2">Uncharacterized protein</fullName>
    </submittedName>
</protein>
<sequence>MVNTSVNLPQSKGHSGSTRSNCKITPHFTCPACPPSNTINHVEEIARSHSKLDCPPQSPWLAHFSSEPTHSSTMSRSLKPAGYGILTLPKNTISKNWFKPVLSLWYAVLESHGPEPIMTHLR</sequence>
<proteinExistence type="predicted"/>
<gene>
    <name evidence="2" type="ORF">CHARACLAT_013027</name>
</gene>
<accession>A0ABU7D6D8</accession>
<keyword evidence="3" id="KW-1185">Reference proteome</keyword>
<feature type="region of interest" description="Disordered" evidence="1">
    <location>
        <begin position="1"/>
        <end position="20"/>
    </location>
</feature>
<evidence type="ECO:0000256" key="1">
    <source>
        <dbReference type="SAM" id="MobiDB-lite"/>
    </source>
</evidence>
<organism evidence="2 3">
    <name type="scientific">Characodon lateralis</name>
    <dbReference type="NCBI Taxonomy" id="208331"/>
    <lineage>
        <taxon>Eukaryota</taxon>
        <taxon>Metazoa</taxon>
        <taxon>Chordata</taxon>
        <taxon>Craniata</taxon>
        <taxon>Vertebrata</taxon>
        <taxon>Euteleostomi</taxon>
        <taxon>Actinopterygii</taxon>
        <taxon>Neopterygii</taxon>
        <taxon>Teleostei</taxon>
        <taxon>Neoteleostei</taxon>
        <taxon>Acanthomorphata</taxon>
        <taxon>Ovalentaria</taxon>
        <taxon>Atherinomorphae</taxon>
        <taxon>Cyprinodontiformes</taxon>
        <taxon>Goodeidae</taxon>
        <taxon>Characodon</taxon>
    </lineage>
</organism>
<comment type="caution">
    <text evidence="2">The sequence shown here is derived from an EMBL/GenBank/DDBJ whole genome shotgun (WGS) entry which is preliminary data.</text>
</comment>
<dbReference type="Proteomes" id="UP001352852">
    <property type="component" value="Unassembled WGS sequence"/>
</dbReference>
<dbReference type="EMBL" id="JAHUTJ010017315">
    <property type="protein sequence ID" value="MED6270696.1"/>
    <property type="molecule type" value="Genomic_DNA"/>
</dbReference>
<evidence type="ECO:0000313" key="2">
    <source>
        <dbReference type="EMBL" id="MED6270696.1"/>
    </source>
</evidence>
<evidence type="ECO:0000313" key="3">
    <source>
        <dbReference type="Proteomes" id="UP001352852"/>
    </source>
</evidence>